<sequence length="372" mass="40835">MGKFDDLRKSLNKSKKKLFSKSAAVGSSDSNGSGNGNGNANVDHGINSGTTVVNSVDKTEEDGKIINISSDDLQKILSTKKKMSLSSTTDSVVPMLRVRTIDSTTTPISGSRGHGSRRRYKSSASMSGSSSVTSKTKQRRKKNNNLQEQNSSGSVISNISNGSDWTTLATSDTVVTTTTKQYENELSNYVSHMLFISPVVSIITDGIMLLSNVTEEGEEDDGRSGIGSKIKNSKSYDSSGGPDDDHTQTAFEQLKQKSAMKKKSYTDTRTIPSSKRSFVKDYTKDATTSKQRQQLLLQFKNERQSQNYKRNEIAMKRISPRSSRTATATATTTSKTQQLLFLSHDHDYHSLVGIDCGDECRDVINENNRDDQ</sequence>
<name>A0A1E7FU49_9STRA</name>
<protein>
    <submittedName>
        <fullName evidence="2">Uncharacterized protein</fullName>
    </submittedName>
</protein>
<feature type="compositionally biased region" description="Low complexity" evidence="1">
    <location>
        <begin position="122"/>
        <end position="134"/>
    </location>
</feature>
<gene>
    <name evidence="2" type="ORF">FRACYDRAFT_235263</name>
</gene>
<dbReference type="KEGG" id="fcy:FRACYDRAFT_235263"/>
<proteinExistence type="predicted"/>
<dbReference type="AlphaFoldDB" id="A0A1E7FU49"/>
<feature type="region of interest" description="Disordered" evidence="1">
    <location>
        <begin position="103"/>
        <end position="159"/>
    </location>
</feature>
<dbReference type="Proteomes" id="UP000095751">
    <property type="component" value="Unassembled WGS sequence"/>
</dbReference>
<feature type="compositionally biased region" description="Low complexity" evidence="1">
    <location>
        <begin position="150"/>
        <end position="159"/>
    </location>
</feature>
<feature type="region of interest" description="Disordered" evidence="1">
    <location>
        <begin position="17"/>
        <end position="47"/>
    </location>
</feature>
<evidence type="ECO:0000256" key="1">
    <source>
        <dbReference type="SAM" id="MobiDB-lite"/>
    </source>
</evidence>
<dbReference type="EMBL" id="KV784354">
    <property type="protein sequence ID" value="OEU21637.1"/>
    <property type="molecule type" value="Genomic_DNA"/>
</dbReference>
<feature type="compositionally biased region" description="Low complexity" evidence="1">
    <location>
        <begin position="20"/>
        <end position="43"/>
    </location>
</feature>
<evidence type="ECO:0000313" key="2">
    <source>
        <dbReference type="EMBL" id="OEU21637.1"/>
    </source>
</evidence>
<evidence type="ECO:0000313" key="3">
    <source>
        <dbReference type="Proteomes" id="UP000095751"/>
    </source>
</evidence>
<feature type="compositionally biased region" description="Low complexity" evidence="1">
    <location>
        <begin position="226"/>
        <end position="235"/>
    </location>
</feature>
<reference evidence="2 3" key="1">
    <citation type="submission" date="2016-09" db="EMBL/GenBank/DDBJ databases">
        <title>Extensive genetic diversity and differential bi-allelic expression allows diatom success in the polar Southern Ocean.</title>
        <authorList>
            <consortium name="DOE Joint Genome Institute"/>
            <person name="Mock T."/>
            <person name="Otillar R.P."/>
            <person name="Strauss J."/>
            <person name="Dupont C."/>
            <person name="Frickenhaus S."/>
            <person name="Maumus F."/>
            <person name="Mcmullan M."/>
            <person name="Sanges R."/>
            <person name="Schmutz J."/>
            <person name="Toseland A."/>
            <person name="Valas R."/>
            <person name="Veluchamy A."/>
            <person name="Ward B.J."/>
            <person name="Allen A."/>
            <person name="Barry K."/>
            <person name="Falciatore A."/>
            <person name="Ferrante M."/>
            <person name="Fortunato A.E."/>
            <person name="Gloeckner G."/>
            <person name="Gruber A."/>
            <person name="Hipkin R."/>
            <person name="Janech M."/>
            <person name="Kroth P."/>
            <person name="Leese F."/>
            <person name="Lindquist E."/>
            <person name="Lyon B.R."/>
            <person name="Martin J."/>
            <person name="Mayer C."/>
            <person name="Parker M."/>
            <person name="Quesneville H."/>
            <person name="Raymond J."/>
            <person name="Uhlig C."/>
            <person name="Valentin K.U."/>
            <person name="Worden A.Z."/>
            <person name="Armbrust E.V."/>
            <person name="Bowler C."/>
            <person name="Green B."/>
            <person name="Moulton V."/>
            <person name="Van Oosterhout C."/>
            <person name="Grigoriev I."/>
        </authorList>
    </citation>
    <scope>NUCLEOTIDE SEQUENCE [LARGE SCALE GENOMIC DNA]</scope>
    <source>
        <strain evidence="2 3">CCMP1102</strain>
    </source>
</reference>
<dbReference type="InParanoid" id="A0A1E7FU49"/>
<accession>A0A1E7FU49</accession>
<feature type="region of interest" description="Disordered" evidence="1">
    <location>
        <begin position="215"/>
        <end position="247"/>
    </location>
</feature>
<organism evidence="2 3">
    <name type="scientific">Fragilariopsis cylindrus CCMP1102</name>
    <dbReference type="NCBI Taxonomy" id="635003"/>
    <lineage>
        <taxon>Eukaryota</taxon>
        <taxon>Sar</taxon>
        <taxon>Stramenopiles</taxon>
        <taxon>Ochrophyta</taxon>
        <taxon>Bacillariophyta</taxon>
        <taxon>Bacillariophyceae</taxon>
        <taxon>Bacillariophycidae</taxon>
        <taxon>Bacillariales</taxon>
        <taxon>Bacillariaceae</taxon>
        <taxon>Fragilariopsis</taxon>
    </lineage>
</organism>
<keyword evidence="3" id="KW-1185">Reference proteome</keyword>